<dbReference type="GO" id="GO:0005743">
    <property type="term" value="C:mitochondrial inner membrane"/>
    <property type="evidence" value="ECO:0007669"/>
    <property type="project" value="UniProtKB-SubCell"/>
</dbReference>
<comment type="function">
    <text evidence="2">Accessory subunit of the mitochondrial membrane respiratory chain NADH dehydrogenase (Complex I), that is believed not to be involved in catalysis. Complex I functions in the transfer of electrons from NADH to the respiratory chain. The immediate electron acceptor for the enzyme is believed to be ubiquinone.</text>
</comment>
<comment type="subunit">
    <text evidence="2">Complex I is composed of 45 different subunits.</text>
</comment>
<sequence length="190" mass="21418">MLKQNGGIIGSTKKLFYTDDLKDGTLIGVDKYGNKYFENKRYFVCRSRWVQYNEDVGLNYDGSQIPAEWYGWMHYKTDIPPTVGDKTILTVIYGGHRYQPTTPVEFEEILKFSLSKTLGINEEPHRKSVQILKDCIPQYTVGHNGCVNAIDEIISNDSLPIIVTGASYKGVSVNDCVLNGIRSAENLLAR</sequence>
<name>A0AA88HHY7_ARTSF</name>
<keyword evidence="2" id="KW-0249">Electron transport</keyword>
<dbReference type="Proteomes" id="UP001187531">
    <property type="component" value="Unassembled WGS sequence"/>
</dbReference>
<keyword evidence="4" id="KW-1185">Reference proteome</keyword>
<evidence type="ECO:0000313" key="4">
    <source>
        <dbReference type="Proteomes" id="UP001187531"/>
    </source>
</evidence>
<dbReference type="InterPro" id="IPR007763">
    <property type="entry name" value="NDUFA12"/>
</dbReference>
<protein>
    <recommendedName>
        <fullName evidence="2">NADH dehydrogenase [ubiquinone] 1 alpha subcomplex subunit 12</fullName>
    </recommendedName>
</protein>
<proteinExistence type="inferred from homology"/>
<accession>A0AA88HHY7</accession>
<dbReference type="AlphaFoldDB" id="A0AA88HHY7"/>
<dbReference type="InterPro" id="IPR036188">
    <property type="entry name" value="FAD/NAD-bd_sf"/>
</dbReference>
<dbReference type="GO" id="GO:0045271">
    <property type="term" value="C:respiratory chain complex I"/>
    <property type="evidence" value="ECO:0007669"/>
    <property type="project" value="InterPro"/>
</dbReference>
<comment type="caution">
    <text evidence="3">The sequence shown here is derived from an EMBL/GenBank/DDBJ whole genome shotgun (WGS) entry which is preliminary data.</text>
</comment>
<dbReference type="Gene3D" id="3.50.50.60">
    <property type="entry name" value="FAD/NAD(P)-binding domain"/>
    <property type="match status" value="1"/>
</dbReference>
<dbReference type="Pfam" id="PF05071">
    <property type="entry name" value="NDUFA12"/>
    <property type="match status" value="1"/>
</dbReference>
<keyword evidence="2" id="KW-0472">Membrane</keyword>
<gene>
    <name evidence="3" type="ORF">QYM36_011973</name>
</gene>
<keyword evidence="2" id="KW-0496">Mitochondrion</keyword>
<evidence type="ECO:0000256" key="2">
    <source>
        <dbReference type="RuleBase" id="RU363103"/>
    </source>
</evidence>
<comment type="similarity">
    <text evidence="1 2">Belongs to the complex I NDUFA12 subunit family.</text>
</comment>
<keyword evidence="2" id="KW-0679">Respiratory chain</keyword>
<organism evidence="3 4">
    <name type="scientific">Artemia franciscana</name>
    <name type="common">Brine shrimp</name>
    <name type="synonym">Artemia sanfranciscana</name>
    <dbReference type="NCBI Taxonomy" id="6661"/>
    <lineage>
        <taxon>Eukaryota</taxon>
        <taxon>Metazoa</taxon>
        <taxon>Ecdysozoa</taxon>
        <taxon>Arthropoda</taxon>
        <taxon>Crustacea</taxon>
        <taxon>Branchiopoda</taxon>
        <taxon>Anostraca</taxon>
        <taxon>Artemiidae</taxon>
        <taxon>Artemia</taxon>
    </lineage>
</organism>
<comment type="subcellular location">
    <subcellularLocation>
        <location evidence="2">Mitochondrion inner membrane</location>
        <topology evidence="2">Peripheral membrane protein</topology>
        <orientation evidence="2">Matrix side</orientation>
    </subcellularLocation>
</comment>
<keyword evidence="2" id="KW-0813">Transport</keyword>
<keyword evidence="2" id="KW-0999">Mitochondrion inner membrane</keyword>
<dbReference type="GO" id="GO:0006979">
    <property type="term" value="P:response to oxidative stress"/>
    <property type="evidence" value="ECO:0007669"/>
    <property type="project" value="TreeGrafter"/>
</dbReference>
<dbReference type="SUPFAM" id="SSF54373">
    <property type="entry name" value="FAD-linked reductases, C-terminal domain"/>
    <property type="match status" value="1"/>
</dbReference>
<dbReference type="EMBL" id="JAVRJZ010000016">
    <property type="protein sequence ID" value="KAK2710629.1"/>
    <property type="molecule type" value="Genomic_DNA"/>
</dbReference>
<dbReference type="PANTHER" id="PTHR12910">
    <property type="entry name" value="NADH-UBIQUINONE OXIDOREDUCTASE SUBUNIT B17.2"/>
    <property type="match status" value="1"/>
</dbReference>
<dbReference type="PANTHER" id="PTHR12910:SF2">
    <property type="entry name" value="NADH DEHYDROGENASE [UBIQUINONE] 1 ALPHA SUBCOMPLEX SUBUNIT 12"/>
    <property type="match status" value="1"/>
</dbReference>
<reference evidence="3" key="1">
    <citation type="submission" date="2023-07" db="EMBL/GenBank/DDBJ databases">
        <title>Chromosome-level genome assembly of Artemia franciscana.</title>
        <authorList>
            <person name="Jo E."/>
        </authorList>
    </citation>
    <scope>NUCLEOTIDE SEQUENCE</scope>
    <source>
        <tissue evidence="3">Whole body</tissue>
    </source>
</reference>
<evidence type="ECO:0000256" key="1">
    <source>
        <dbReference type="ARBA" id="ARBA00007355"/>
    </source>
</evidence>
<evidence type="ECO:0000313" key="3">
    <source>
        <dbReference type="EMBL" id="KAK2710629.1"/>
    </source>
</evidence>